<dbReference type="Ensembl" id="ENSPNYT00000003878.1">
    <property type="protein sequence ID" value="ENSPNYP00000003782.1"/>
    <property type="gene ID" value="ENSPNYG00000002939.1"/>
</dbReference>
<evidence type="ECO:0000259" key="2">
    <source>
        <dbReference type="SMART" id="SM00092"/>
    </source>
</evidence>
<dbReference type="GO" id="GO:0003676">
    <property type="term" value="F:nucleic acid binding"/>
    <property type="evidence" value="ECO:0007669"/>
    <property type="project" value="InterPro"/>
</dbReference>
<evidence type="ECO:0000256" key="1">
    <source>
        <dbReference type="ARBA" id="ARBA00005600"/>
    </source>
</evidence>
<comment type="similarity">
    <text evidence="1">Belongs to the pancreatic ribonuclease family.</text>
</comment>
<dbReference type="PANTHER" id="PTHR11437">
    <property type="entry name" value="RIBONUCLEASE"/>
    <property type="match status" value="1"/>
</dbReference>
<dbReference type="Pfam" id="PF00074">
    <property type="entry name" value="RnaseA"/>
    <property type="match status" value="1"/>
</dbReference>
<dbReference type="Gene3D" id="3.10.130.10">
    <property type="entry name" value="Ribonuclease A-like domain"/>
    <property type="match status" value="1"/>
</dbReference>
<dbReference type="GO" id="GO:0004540">
    <property type="term" value="F:RNA nuclease activity"/>
    <property type="evidence" value="ECO:0007669"/>
    <property type="project" value="TreeGrafter"/>
</dbReference>
<protein>
    <recommendedName>
        <fullName evidence="2">Ribonuclease A-domain domain-containing protein</fullName>
    </recommendedName>
</protein>
<name>A0A3B4EZJ9_9CICH</name>
<dbReference type="InterPro" id="IPR001427">
    <property type="entry name" value="RNaseA"/>
</dbReference>
<sequence length="128" mass="14752">MSLCYRFESFIQAHPLHHCWLDTCSMDVSSLSGSKTCNDMMKKINKENTCKAINSFLKEKVASIKALCEDKKKDTISHTCDVIDCKRTSEEPCKYKNLDLKDKKVTITCEIHNKIYSCHFQASLNRVH</sequence>
<dbReference type="InterPro" id="IPR023412">
    <property type="entry name" value="RNaseA_domain"/>
</dbReference>
<dbReference type="AlphaFoldDB" id="A0A3B4EZJ9"/>
<dbReference type="InterPro" id="IPR036816">
    <property type="entry name" value="RNaseA-like_dom_sf"/>
</dbReference>
<reference evidence="3" key="1">
    <citation type="submission" date="2023-09" db="UniProtKB">
        <authorList>
            <consortium name="Ensembl"/>
        </authorList>
    </citation>
    <scope>IDENTIFICATION</scope>
</reference>
<feature type="domain" description="Ribonuclease A-domain" evidence="2">
    <location>
        <begin position="26"/>
        <end position="124"/>
    </location>
</feature>
<dbReference type="SMART" id="SM00092">
    <property type="entry name" value="RNAse_Pc"/>
    <property type="match status" value="1"/>
</dbReference>
<organism evidence="3">
    <name type="scientific">Pundamilia nyererei</name>
    <dbReference type="NCBI Taxonomy" id="303518"/>
    <lineage>
        <taxon>Eukaryota</taxon>
        <taxon>Metazoa</taxon>
        <taxon>Chordata</taxon>
        <taxon>Craniata</taxon>
        <taxon>Vertebrata</taxon>
        <taxon>Euteleostomi</taxon>
        <taxon>Actinopterygii</taxon>
        <taxon>Neopterygii</taxon>
        <taxon>Teleostei</taxon>
        <taxon>Neoteleostei</taxon>
        <taxon>Acanthomorphata</taxon>
        <taxon>Ovalentaria</taxon>
        <taxon>Cichlomorphae</taxon>
        <taxon>Cichliformes</taxon>
        <taxon>Cichlidae</taxon>
        <taxon>African cichlids</taxon>
        <taxon>Pseudocrenilabrinae</taxon>
        <taxon>Haplochromini</taxon>
        <taxon>Pundamilia</taxon>
    </lineage>
</organism>
<dbReference type="GeneTree" id="ENSGT00670000099148"/>
<dbReference type="SUPFAM" id="SSF54076">
    <property type="entry name" value="RNase A-like"/>
    <property type="match status" value="1"/>
</dbReference>
<proteinExistence type="inferred from homology"/>
<dbReference type="GO" id="GO:0050830">
    <property type="term" value="P:defense response to Gram-positive bacterium"/>
    <property type="evidence" value="ECO:0007669"/>
    <property type="project" value="TreeGrafter"/>
</dbReference>
<evidence type="ECO:0000313" key="3">
    <source>
        <dbReference type="Ensembl" id="ENSPNYP00000003782.1"/>
    </source>
</evidence>
<accession>A0A3B4EZJ9</accession>